<reference evidence="2" key="1">
    <citation type="submission" date="2019-03" db="EMBL/GenBank/DDBJ databases">
        <title>Complete Genome Sequence of Serratia marcescens Myophage MTx.</title>
        <authorList>
            <person name="Graham K."/>
            <person name="Freeman M."/>
            <person name="Newkirk H."/>
            <person name="Liu M."/>
            <person name="Ramsey J."/>
            <person name="Cahill J."/>
        </authorList>
    </citation>
    <scope>NUCLEOTIDE SEQUENCE [LARGE SCALE GENOMIC DNA]</scope>
</reference>
<organism evidence="1 2">
    <name type="scientific">Serratia phage MTx</name>
    <dbReference type="NCBI Taxonomy" id="2557553"/>
    <lineage>
        <taxon>Viruses</taxon>
        <taxon>Duplodnaviria</taxon>
        <taxon>Heunggongvirae</taxon>
        <taxon>Uroviricota</taxon>
        <taxon>Caudoviricetes</taxon>
        <taxon>Lindbergviridae</taxon>
        <taxon>Myosmarvirus</taxon>
        <taxon>Myosmarvirus MTx</taxon>
    </lineage>
</organism>
<evidence type="ECO:0000313" key="1">
    <source>
        <dbReference type="EMBL" id="QBQ72349.1"/>
    </source>
</evidence>
<dbReference type="EMBL" id="MK618717">
    <property type="protein sequence ID" value="QBQ72349.1"/>
    <property type="molecule type" value="Genomic_DNA"/>
</dbReference>
<dbReference type="Gene3D" id="3.10.450.40">
    <property type="match status" value="1"/>
</dbReference>
<dbReference type="InterPro" id="IPR020288">
    <property type="entry name" value="Sheath_initiator"/>
</dbReference>
<gene>
    <name evidence="1" type="ORF">CPT_MTx_043</name>
</gene>
<name>A0A482MGK9_9CAUD</name>
<evidence type="ECO:0000313" key="2">
    <source>
        <dbReference type="Proteomes" id="UP000309130"/>
    </source>
</evidence>
<keyword evidence="2" id="KW-1185">Reference proteome</keyword>
<accession>A0A482MGK9</accession>
<dbReference type="Proteomes" id="UP000309130">
    <property type="component" value="Segment"/>
</dbReference>
<dbReference type="Pfam" id="PF10934">
    <property type="entry name" value="Sheath_initiator"/>
    <property type="match status" value="1"/>
</dbReference>
<protein>
    <submittedName>
        <fullName evidence="1">Uncharacterized protein</fullName>
    </submittedName>
</protein>
<sequence length="116" mass="12817">MSTSTIQTNELNDIFLPDGKNISILRNDKALTQTIRHAGLMRKGEDIYDVDNGVDYFGTIFTPVVDYDAARQSIAAAILKKPDVINIESLDVTIDGDEFQYEAKVLTTYGVVKVSS</sequence>
<proteinExistence type="predicted"/>